<protein>
    <submittedName>
        <fullName evidence="1">Uncharacterized protein</fullName>
    </submittedName>
</protein>
<keyword evidence="2" id="KW-1185">Reference proteome</keyword>
<reference evidence="1 2" key="1">
    <citation type="submission" date="2023-01" db="EMBL/GenBank/DDBJ databases">
        <title>Cultivation and genomic characterization of new, ubiquitous marine nitrite-oxidizing bacteria from the Nitrospirales.</title>
        <authorList>
            <person name="Mueller A.J."/>
            <person name="Daebeler A."/>
            <person name="Herbold C.W."/>
            <person name="Kirkegaard R.H."/>
            <person name="Daims H."/>
        </authorList>
    </citation>
    <scope>NUCLEOTIDE SEQUENCE [LARGE SCALE GENOMIC DNA]</scope>
    <source>
        <strain evidence="1 2">DK</strain>
    </source>
</reference>
<dbReference type="Proteomes" id="UP001302494">
    <property type="component" value="Chromosome"/>
</dbReference>
<dbReference type="KEGG" id="nneo:PQG83_09925"/>
<evidence type="ECO:0000313" key="2">
    <source>
        <dbReference type="Proteomes" id="UP001302494"/>
    </source>
</evidence>
<accession>A0AA96K543</accession>
<organism evidence="1 2">
    <name type="scientific">Candidatus Nitrospira neomarina</name>
    <dbReference type="NCBI Taxonomy" id="3020899"/>
    <lineage>
        <taxon>Bacteria</taxon>
        <taxon>Pseudomonadati</taxon>
        <taxon>Nitrospirota</taxon>
        <taxon>Nitrospiria</taxon>
        <taxon>Nitrospirales</taxon>
        <taxon>Nitrospiraceae</taxon>
        <taxon>Nitrospira</taxon>
    </lineage>
</organism>
<sequence>MRVILVWLVASIGLAAPLLAWEGPQVEYSANTRMETADGVMEGMVFHNFDHS</sequence>
<name>A0AA96K543_9BACT</name>
<dbReference type="AlphaFoldDB" id="A0AA96K543"/>
<gene>
    <name evidence="1" type="ORF">PQG83_09925</name>
</gene>
<evidence type="ECO:0000313" key="1">
    <source>
        <dbReference type="EMBL" id="WNM64049.1"/>
    </source>
</evidence>
<dbReference type="EMBL" id="CP116968">
    <property type="protein sequence ID" value="WNM64049.1"/>
    <property type="molecule type" value="Genomic_DNA"/>
</dbReference>
<proteinExistence type="predicted"/>
<dbReference type="RefSeq" id="WP_312748945.1">
    <property type="nucleotide sequence ID" value="NZ_CP116968.1"/>
</dbReference>